<sequence length="290" mass="32621">MATSHPKLKYTSYQTPEFLANYYIAEKLTGPFATSLIEHSRIAARARSGNPRVILDNACGLGIVASTLNRTLDDESRRRWSLTCGDLSDTMIEATRQRIERERWPNAEAKVVNAQSTDFPDELFTDVFAAFAFTLFADPEAAMNECYRILKPGGTLATTTWKYATWMSLLRSAVTGMSEDLKFPTVEEFLAMHNVGWDSESFVRSQFEKAGFKEVRVTSVTEEVEVPISEFVQLSRSMLNLVKEKLWTQEQRGRYQAEAPLAVQRYLEERFGVDGLVNMGPSAVVAVGSK</sequence>
<dbReference type="OMA" id="EFKVICM"/>
<organism evidence="2 3">
    <name type="scientific">Aspergillus aculeatus (strain ATCC 16872 / CBS 172.66 / WB 5094)</name>
    <dbReference type="NCBI Taxonomy" id="690307"/>
    <lineage>
        <taxon>Eukaryota</taxon>
        <taxon>Fungi</taxon>
        <taxon>Dikarya</taxon>
        <taxon>Ascomycota</taxon>
        <taxon>Pezizomycotina</taxon>
        <taxon>Eurotiomycetes</taxon>
        <taxon>Eurotiomycetidae</taxon>
        <taxon>Eurotiales</taxon>
        <taxon>Aspergillaceae</taxon>
        <taxon>Aspergillus</taxon>
        <taxon>Aspergillus subgen. Circumdati</taxon>
    </lineage>
</organism>
<name>A0A1L9X2R7_ASPA1</name>
<accession>A0A1L9X2R7</accession>
<protein>
    <recommendedName>
        <fullName evidence="1">Methyltransferase type 11 domain-containing protein</fullName>
    </recommendedName>
</protein>
<dbReference type="RefSeq" id="XP_020058817.1">
    <property type="nucleotide sequence ID" value="XM_020197389.1"/>
</dbReference>
<dbReference type="GO" id="GO:0008757">
    <property type="term" value="F:S-adenosylmethionine-dependent methyltransferase activity"/>
    <property type="evidence" value="ECO:0007669"/>
    <property type="project" value="InterPro"/>
</dbReference>
<dbReference type="Proteomes" id="UP000184546">
    <property type="component" value="Unassembled WGS sequence"/>
</dbReference>
<feature type="domain" description="Methyltransferase type 11" evidence="1">
    <location>
        <begin position="55"/>
        <end position="157"/>
    </location>
</feature>
<evidence type="ECO:0000313" key="3">
    <source>
        <dbReference type="Proteomes" id="UP000184546"/>
    </source>
</evidence>
<dbReference type="OrthoDB" id="2013972at2759"/>
<dbReference type="GeneID" id="30971203"/>
<dbReference type="EMBL" id="KV878973">
    <property type="protein sequence ID" value="OJK02478.1"/>
    <property type="molecule type" value="Genomic_DNA"/>
</dbReference>
<dbReference type="CDD" id="cd02440">
    <property type="entry name" value="AdoMet_MTases"/>
    <property type="match status" value="1"/>
</dbReference>
<evidence type="ECO:0000259" key="1">
    <source>
        <dbReference type="Pfam" id="PF08241"/>
    </source>
</evidence>
<dbReference type="Gene3D" id="3.40.50.150">
    <property type="entry name" value="Vaccinia Virus protein VP39"/>
    <property type="match status" value="1"/>
</dbReference>
<evidence type="ECO:0000313" key="2">
    <source>
        <dbReference type="EMBL" id="OJK02478.1"/>
    </source>
</evidence>
<gene>
    <name evidence="2" type="ORF">ASPACDRAFT_1854456</name>
</gene>
<dbReference type="AlphaFoldDB" id="A0A1L9X2R7"/>
<dbReference type="InterPro" id="IPR029063">
    <property type="entry name" value="SAM-dependent_MTases_sf"/>
</dbReference>
<dbReference type="SUPFAM" id="SSF53335">
    <property type="entry name" value="S-adenosyl-L-methionine-dependent methyltransferases"/>
    <property type="match status" value="1"/>
</dbReference>
<reference evidence="3" key="1">
    <citation type="journal article" date="2017" name="Genome Biol.">
        <title>Comparative genomics reveals high biological diversity and specific adaptations in the industrially and medically important fungal genus Aspergillus.</title>
        <authorList>
            <person name="de Vries R.P."/>
            <person name="Riley R."/>
            <person name="Wiebenga A."/>
            <person name="Aguilar-Osorio G."/>
            <person name="Amillis S."/>
            <person name="Uchima C.A."/>
            <person name="Anderluh G."/>
            <person name="Asadollahi M."/>
            <person name="Askin M."/>
            <person name="Barry K."/>
            <person name="Battaglia E."/>
            <person name="Bayram O."/>
            <person name="Benocci T."/>
            <person name="Braus-Stromeyer S.A."/>
            <person name="Caldana C."/>
            <person name="Canovas D."/>
            <person name="Cerqueira G.C."/>
            <person name="Chen F."/>
            <person name="Chen W."/>
            <person name="Choi C."/>
            <person name="Clum A."/>
            <person name="Dos Santos R.A."/>
            <person name="Damasio A.R."/>
            <person name="Diallinas G."/>
            <person name="Emri T."/>
            <person name="Fekete E."/>
            <person name="Flipphi M."/>
            <person name="Freyberg S."/>
            <person name="Gallo A."/>
            <person name="Gournas C."/>
            <person name="Habgood R."/>
            <person name="Hainaut M."/>
            <person name="Harispe M.L."/>
            <person name="Henrissat B."/>
            <person name="Hilden K.S."/>
            <person name="Hope R."/>
            <person name="Hossain A."/>
            <person name="Karabika E."/>
            <person name="Karaffa L."/>
            <person name="Karanyi Z."/>
            <person name="Krasevec N."/>
            <person name="Kuo A."/>
            <person name="Kusch H."/>
            <person name="LaButti K."/>
            <person name="Lagendijk E.L."/>
            <person name="Lapidus A."/>
            <person name="Levasseur A."/>
            <person name="Lindquist E."/>
            <person name="Lipzen A."/>
            <person name="Logrieco A.F."/>
            <person name="MacCabe A."/>
            <person name="Maekelae M.R."/>
            <person name="Malavazi I."/>
            <person name="Melin P."/>
            <person name="Meyer V."/>
            <person name="Mielnichuk N."/>
            <person name="Miskei M."/>
            <person name="Molnar A.P."/>
            <person name="Mule G."/>
            <person name="Ngan C.Y."/>
            <person name="Orejas M."/>
            <person name="Orosz E."/>
            <person name="Ouedraogo J.P."/>
            <person name="Overkamp K.M."/>
            <person name="Park H.-S."/>
            <person name="Perrone G."/>
            <person name="Piumi F."/>
            <person name="Punt P.J."/>
            <person name="Ram A.F."/>
            <person name="Ramon A."/>
            <person name="Rauscher S."/>
            <person name="Record E."/>
            <person name="Riano-Pachon D.M."/>
            <person name="Robert V."/>
            <person name="Roehrig J."/>
            <person name="Ruller R."/>
            <person name="Salamov A."/>
            <person name="Salih N.S."/>
            <person name="Samson R.A."/>
            <person name="Sandor E."/>
            <person name="Sanguinetti M."/>
            <person name="Schuetze T."/>
            <person name="Sepcic K."/>
            <person name="Shelest E."/>
            <person name="Sherlock G."/>
            <person name="Sophianopoulou V."/>
            <person name="Squina F.M."/>
            <person name="Sun H."/>
            <person name="Susca A."/>
            <person name="Todd R.B."/>
            <person name="Tsang A."/>
            <person name="Unkles S.E."/>
            <person name="van de Wiele N."/>
            <person name="van Rossen-Uffink D."/>
            <person name="Oliveira J.V."/>
            <person name="Vesth T.C."/>
            <person name="Visser J."/>
            <person name="Yu J.-H."/>
            <person name="Zhou M."/>
            <person name="Andersen M.R."/>
            <person name="Archer D.B."/>
            <person name="Baker S.E."/>
            <person name="Benoit I."/>
            <person name="Brakhage A.A."/>
            <person name="Braus G.H."/>
            <person name="Fischer R."/>
            <person name="Frisvad J.C."/>
            <person name="Goldman G.H."/>
            <person name="Houbraken J."/>
            <person name="Oakley B."/>
            <person name="Pocsi I."/>
            <person name="Scazzocchio C."/>
            <person name="Seiboth B."/>
            <person name="vanKuyk P.A."/>
            <person name="Wortman J."/>
            <person name="Dyer P.S."/>
            <person name="Grigoriev I.V."/>
        </authorList>
    </citation>
    <scope>NUCLEOTIDE SEQUENCE [LARGE SCALE GENOMIC DNA]</scope>
    <source>
        <strain evidence="3">ATCC 16872 / CBS 172.66 / WB 5094</strain>
    </source>
</reference>
<dbReference type="STRING" id="690307.A0A1L9X2R7"/>
<keyword evidence="3" id="KW-1185">Reference proteome</keyword>
<dbReference type="PANTHER" id="PTHR43591:SF24">
    <property type="entry name" value="2-METHOXY-6-POLYPRENYL-1,4-BENZOQUINOL METHYLASE, MITOCHONDRIAL"/>
    <property type="match status" value="1"/>
</dbReference>
<dbReference type="VEuPathDB" id="FungiDB:ASPACDRAFT_1854456"/>
<dbReference type="Pfam" id="PF08241">
    <property type="entry name" value="Methyltransf_11"/>
    <property type="match status" value="1"/>
</dbReference>
<dbReference type="InterPro" id="IPR013216">
    <property type="entry name" value="Methyltransf_11"/>
</dbReference>
<dbReference type="PANTHER" id="PTHR43591">
    <property type="entry name" value="METHYLTRANSFERASE"/>
    <property type="match status" value="1"/>
</dbReference>
<proteinExistence type="predicted"/>